<sequence>MAKLVRADADVFAKQFCNPDKTDSAIVTKVVECDTNFKKAVSQEVRTLGEKLDKATNAECLKKAGDMSAYKKVDLTKADLKEMLIEMCDTDFNSCVKKLIEADSKLSDDMKKLAKLKDQKEYDKYEAPPNEKLLVDKILHDKCLGKAGDMSKFKKVDLTKADLKTMLIEVCDDGYLKCHDALMDSDKKVHDDLDKIDHLTDSKEYKKLEKCDYAAIKK</sequence>
<evidence type="ECO:0000313" key="2">
    <source>
        <dbReference type="Proteomes" id="UP000759131"/>
    </source>
</evidence>
<dbReference type="Proteomes" id="UP000759131">
    <property type="component" value="Unassembled WGS sequence"/>
</dbReference>
<gene>
    <name evidence="1" type="ORF">OSB1V03_LOCUS3406</name>
</gene>
<accession>A0A7R9KH02</accession>
<dbReference type="AlphaFoldDB" id="A0A7R9KH02"/>
<proteinExistence type="predicted"/>
<evidence type="ECO:0000313" key="1">
    <source>
        <dbReference type="EMBL" id="CAD7622945.1"/>
    </source>
</evidence>
<keyword evidence="2" id="KW-1185">Reference proteome</keyword>
<protein>
    <submittedName>
        <fullName evidence="1">Uncharacterized protein</fullName>
    </submittedName>
</protein>
<dbReference type="EMBL" id="OC855943">
    <property type="protein sequence ID" value="CAD7622945.1"/>
    <property type="molecule type" value="Genomic_DNA"/>
</dbReference>
<name>A0A7R9KH02_9ACAR</name>
<reference evidence="1" key="1">
    <citation type="submission" date="2020-11" db="EMBL/GenBank/DDBJ databases">
        <authorList>
            <person name="Tran Van P."/>
        </authorList>
    </citation>
    <scope>NUCLEOTIDE SEQUENCE</scope>
</reference>
<organism evidence="1">
    <name type="scientific">Medioppia subpectinata</name>
    <dbReference type="NCBI Taxonomy" id="1979941"/>
    <lineage>
        <taxon>Eukaryota</taxon>
        <taxon>Metazoa</taxon>
        <taxon>Ecdysozoa</taxon>
        <taxon>Arthropoda</taxon>
        <taxon>Chelicerata</taxon>
        <taxon>Arachnida</taxon>
        <taxon>Acari</taxon>
        <taxon>Acariformes</taxon>
        <taxon>Sarcoptiformes</taxon>
        <taxon>Oribatida</taxon>
        <taxon>Brachypylina</taxon>
        <taxon>Oppioidea</taxon>
        <taxon>Oppiidae</taxon>
        <taxon>Medioppia</taxon>
    </lineage>
</organism>
<dbReference type="OrthoDB" id="6535478at2759"/>
<dbReference type="EMBL" id="CAJPIZ010001368">
    <property type="protein sequence ID" value="CAG2103375.1"/>
    <property type="molecule type" value="Genomic_DNA"/>
</dbReference>